<evidence type="ECO:0000256" key="1">
    <source>
        <dbReference type="ARBA" id="ARBA00006018"/>
    </source>
</evidence>
<dbReference type="Proteomes" id="UP000702544">
    <property type="component" value="Unassembled WGS sequence"/>
</dbReference>
<comment type="caution">
    <text evidence="2">The sequence shown here is derived from an EMBL/GenBank/DDBJ whole genome shotgun (WGS) entry which is preliminary data.</text>
</comment>
<dbReference type="GO" id="GO:1902670">
    <property type="term" value="F:carbon dioxide binding"/>
    <property type="evidence" value="ECO:0007669"/>
    <property type="project" value="TreeGrafter"/>
</dbReference>
<comment type="similarity">
    <text evidence="1">Belongs to the HupF/HypC family.</text>
</comment>
<evidence type="ECO:0000313" key="3">
    <source>
        <dbReference type="Proteomes" id="UP000702544"/>
    </source>
</evidence>
<dbReference type="SUPFAM" id="SSF159127">
    <property type="entry name" value="HupF/HypC-like"/>
    <property type="match status" value="1"/>
</dbReference>
<dbReference type="Gene3D" id="2.30.30.140">
    <property type="match status" value="1"/>
</dbReference>
<dbReference type="InterPro" id="IPR001109">
    <property type="entry name" value="Hydrogenase_HupF/HypC"/>
</dbReference>
<dbReference type="PRINTS" id="PR00445">
    <property type="entry name" value="HUPFHYPC"/>
</dbReference>
<dbReference type="AlphaFoldDB" id="A0AAE4Z6P6"/>
<dbReference type="Pfam" id="PF01455">
    <property type="entry name" value="HupF_HypC"/>
    <property type="match status" value="1"/>
</dbReference>
<name>A0AAE4Z6P6_9BACT</name>
<protein>
    <submittedName>
        <fullName evidence="2">HypC/HybG/HupF family hydrogenase formation chaperone</fullName>
    </submittedName>
</protein>
<accession>A0AAE4Z6P6</accession>
<sequence length="97" mass="10574">MCLGVPGQVVEVNGLVASVDFWGVRREVRLDIVDQPVEPGDYILNHVGFAIRKIPAEEIEETLALYEELLQAAESDMMSADVHGELEATAPEGDGHD</sequence>
<dbReference type="InterPro" id="IPR019812">
    <property type="entry name" value="Hydgase_assmbl_chp_CS"/>
</dbReference>
<dbReference type="GO" id="GO:0051604">
    <property type="term" value="P:protein maturation"/>
    <property type="evidence" value="ECO:0007669"/>
    <property type="project" value="TreeGrafter"/>
</dbReference>
<dbReference type="PANTHER" id="PTHR35177:SF2">
    <property type="entry name" value="HYDROGENASE MATURATION FACTOR HYBG"/>
    <property type="match status" value="1"/>
</dbReference>
<gene>
    <name evidence="2" type="ORF">GWO12_06510</name>
</gene>
<proteinExistence type="inferred from homology"/>
<evidence type="ECO:0000313" key="2">
    <source>
        <dbReference type="EMBL" id="NIR74750.1"/>
    </source>
</evidence>
<dbReference type="PROSITE" id="PS01097">
    <property type="entry name" value="HUPF_HYPC"/>
    <property type="match status" value="1"/>
</dbReference>
<dbReference type="NCBIfam" id="TIGR00074">
    <property type="entry name" value="hypC_hupF"/>
    <property type="match status" value="1"/>
</dbReference>
<dbReference type="EMBL" id="JAACAK010000047">
    <property type="protein sequence ID" value="NIR74750.1"/>
    <property type="molecule type" value="Genomic_DNA"/>
</dbReference>
<reference evidence="2 3" key="1">
    <citation type="submission" date="2020-01" db="EMBL/GenBank/DDBJ databases">
        <title>Genomes assembled from Gulf of Kutch pelagic sediment metagenomes.</title>
        <authorList>
            <person name="Chandrashekar M."/>
            <person name="Mahajan M.S."/>
            <person name="Dave K.J."/>
            <person name="Vatsa P."/>
            <person name="Nathani N.M."/>
        </authorList>
    </citation>
    <scope>NUCLEOTIDE SEQUENCE [LARGE SCALE GENOMIC DNA]</scope>
    <source>
        <strain evidence="2">KS3-K002</strain>
    </source>
</reference>
<dbReference type="FunFam" id="2.30.30.140:FF:000022">
    <property type="entry name" value="Hydrogenase assembly chaperone HybG"/>
    <property type="match status" value="1"/>
</dbReference>
<organism evidence="2 3">
    <name type="scientific">Candidatus Kutchimonas denitrificans</name>
    <dbReference type="NCBI Taxonomy" id="3056748"/>
    <lineage>
        <taxon>Bacteria</taxon>
        <taxon>Pseudomonadati</taxon>
        <taxon>Gemmatimonadota</taxon>
        <taxon>Gemmatimonadia</taxon>
        <taxon>Candidatus Palauibacterales</taxon>
        <taxon>Candidatus Palauibacteraceae</taxon>
        <taxon>Candidatus Kutchimonas</taxon>
    </lineage>
</organism>
<dbReference type="GO" id="GO:0005506">
    <property type="term" value="F:iron ion binding"/>
    <property type="evidence" value="ECO:0007669"/>
    <property type="project" value="TreeGrafter"/>
</dbReference>
<dbReference type="PANTHER" id="PTHR35177">
    <property type="entry name" value="HYDROGENASE MATURATION FACTOR HYBG"/>
    <property type="match status" value="1"/>
</dbReference>